<keyword evidence="2" id="KW-1185">Reference proteome</keyword>
<dbReference type="EMBL" id="LT669839">
    <property type="protein sequence ID" value="SHD76655.1"/>
    <property type="molecule type" value="Genomic_DNA"/>
</dbReference>
<dbReference type="Gene3D" id="3.40.50.11190">
    <property type="match status" value="1"/>
</dbReference>
<evidence type="ECO:0000313" key="1">
    <source>
        <dbReference type="EMBL" id="SHD76655.1"/>
    </source>
</evidence>
<accession>A0A1M4PMI9</accession>
<keyword evidence="1" id="KW-0808">Transferase</keyword>
<dbReference type="GO" id="GO:0016740">
    <property type="term" value="F:transferase activity"/>
    <property type="evidence" value="ECO:0007669"/>
    <property type="project" value="UniProtKB-KW"/>
</dbReference>
<dbReference type="Gene3D" id="3.40.50.2000">
    <property type="entry name" value="Glycogen Phosphorylase B"/>
    <property type="match status" value="1"/>
</dbReference>
<dbReference type="RefSeq" id="WP_109840545.1">
    <property type="nucleotide sequence ID" value="NZ_LT669839.1"/>
</dbReference>
<evidence type="ECO:0000313" key="2">
    <source>
        <dbReference type="Proteomes" id="UP000245423"/>
    </source>
</evidence>
<protein>
    <submittedName>
        <fullName evidence="1">Glycosyltransferase</fullName>
    </submittedName>
</protein>
<dbReference type="OrthoDB" id="9805604at2"/>
<dbReference type="Proteomes" id="UP000245423">
    <property type="component" value="Chromosome 1"/>
</dbReference>
<reference evidence="1 2" key="1">
    <citation type="submission" date="2016-11" db="EMBL/GenBank/DDBJ databases">
        <authorList>
            <person name="Manzoor S."/>
        </authorList>
    </citation>
    <scope>NUCLEOTIDE SEQUENCE [LARGE SCALE GENOMIC DNA]</scope>
    <source>
        <strain evidence="1">Clostridium ultunense strain Esp</strain>
    </source>
</reference>
<proteinExistence type="predicted"/>
<name>A0A1M4PMI9_9FIRM</name>
<dbReference type="AlphaFoldDB" id="A0A1M4PMI9"/>
<gene>
    <name evidence="1" type="ORF">CUESP1_1283</name>
</gene>
<organism evidence="1 2">
    <name type="scientific">[Clostridium] ultunense Esp</name>
    <dbReference type="NCBI Taxonomy" id="1288971"/>
    <lineage>
        <taxon>Bacteria</taxon>
        <taxon>Bacillati</taxon>
        <taxon>Bacillota</taxon>
        <taxon>Tissierellia</taxon>
        <taxon>Tissierellales</taxon>
        <taxon>Tepidimicrobiaceae</taxon>
        <taxon>Schnuerera</taxon>
    </lineage>
</organism>
<sequence>MKSILIRTFGGKGIGYGHFYRCLSLAKAVKLIDKDIDIIFLINQDLKGLLDNIGFNFIVSNNLKEDSEKINRFGVNLFIFDAYLGDDRYLKTVKEKTKLMLIDDNNDIYDTSIPDIIYNGNIHAEKLGYSSDGNQLQLLGPKFLIMKEEYWNRGTNRNISKNGILITTGGTDEYGISLRILKQLKNLGSKIKVIIGPGYKDDYIKKFEDSVTDNIKLIYKPNSLKDHILSSKIVITAGGSTIYEVLSQKSIPIIFSLADNQDLICNELSNMGVKYLGKYPDINYLLLEGIIKELLDKGVNENNKIYDLVDGKGAKLVAGRIVEEIYL</sequence>